<dbReference type="AlphaFoldDB" id="A0A3Q9F5T0"/>
<name>A0A3Q9F5T0_9BURK</name>
<feature type="coiled-coil region" evidence="1">
    <location>
        <begin position="34"/>
        <end position="61"/>
    </location>
</feature>
<dbReference type="EMBL" id="CP034545">
    <property type="protein sequence ID" value="AZQ50025.1"/>
    <property type="molecule type" value="Genomic_DNA"/>
</dbReference>
<accession>A0A3Q9F5T0</accession>
<dbReference type="Proteomes" id="UP000277191">
    <property type="component" value="Chromosome 1"/>
</dbReference>
<evidence type="ECO:0000313" key="2">
    <source>
        <dbReference type="EMBL" id="AZQ50025.1"/>
    </source>
</evidence>
<gene>
    <name evidence="2" type="ORF">D5R55_02835</name>
</gene>
<dbReference type="RefSeq" id="WP_126359623.1">
    <property type="nucleotide sequence ID" value="NZ_CP034545.1"/>
</dbReference>
<keyword evidence="1" id="KW-0175">Coiled coil</keyword>
<proteinExistence type="predicted"/>
<reference evidence="2 3" key="1">
    <citation type="submission" date="2018-12" db="EMBL/GenBank/DDBJ databases">
        <title>Cadmium resistance mechanism in endophytic bacteria Burkholderia cenocepacia YG-3.</title>
        <authorList>
            <person name="Zhang X."/>
            <person name="Wang X."/>
            <person name="Zhu Y."/>
        </authorList>
    </citation>
    <scope>NUCLEOTIDE SEQUENCE [LARGE SCALE GENOMIC DNA]</scope>
    <source>
        <strain evidence="2 3">YG-3</strain>
    </source>
</reference>
<evidence type="ECO:0000313" key="3">
    <source>
        <dbReference type="Proteomes" id="UP000277191"/>
    </source>
</evidence>
<sequence length="80" mass="9039">MLADNHIDLELALRKIHELGVADGDLGYAYWYEVGRLLQRAANMQAEIDLLRKELEQCRATRADADGAVKQRQRSASKAK</sequence>
<organism evidence="2 3">
    <name type="scientific">Burkholderia cenocepacia</name>
    <dbReference type="NCBI Taxonomy" id="95486"/>
    <lineage>
        <taxon>Bacteria</taxon>
        <taxon>Pseudomonadati</taxon>
        <taxon>Pseudomonadota</taxon>
        <taxon>Betaproteobacteria</taxon>
        <taxon>Burkholderiales</taxon>
        <taxon>Burkholderiaceae</taxon>
        <taxon>Burkholderia</taxon>
        <taxon>Burkholderia cepacia complex</taxon>
    </lineage>
</organism>
<evidence type="ECO:0000256" key="1">
    <source>
        <dbReference type="SAM" id="Coils"/>
    </source>
</evidence>
<protein>
    <submittedName>
        <fullName evidence="2">Uncharacterized protein</fullName>
    </submittedName>
</protein>